<feature type="compositionally biased region" description="Basic and acidic residues" evidence="1">
    <location>
        <begin position="543"/>
        <end position="557"/>
    </location>
</feature>
<name>A0A3E2BPK9_9BACT</name>
<dbReference type="Pfam" id="PF20245">
    <property type="entry name" value="DUF6600"/>
    <property type="match status" value="1"/>
</dbReference>
<protein>
    <recommendedName>
        <fullName evidence="2">FecR protein domain-containing protein</fullName>
    </recommendedName>
</protein>
<evidence type="ECO:0000313" key="3">
    <source>
        <dbReference type="EMBL" id="RFT16582.1"/>
    </source>
</evidence>
<feature type="domain" description="FecR protein" evidence="2">
    <location>
        <begin position="83"/>
        <end position="179"/>
    </location>
</feature>
<sequence length="677" mass="76256">MKRIRFWLIIGVLGVGLLQPAVAASKHYTLLNGEGNFYYGFISYIPEEPGTRVPEVIRPGLPRPEPVSLNFPLGPGDVVVTYDKPCEIQFDSGTIVRLGTDTRLKIETIMAQSLSSDDQMSNLLLEKGQVYLMYTAYNSWEVFQLLTANTALKMKNKTVVVARFTENGETWLTVKEGKASLLYGPSSKELKTLVARKGTSLLVDPGHRIEIKESFPEFGEFEAWNADLNKHFLELHKGLTPLPKPIQKLPPAVFYFAQYYSNQYGEWIWDDYFGYVWRPFYNDYYPWGNWSPYYYGNWTYLNGQLFWVPAEPWGWVPYHLGLWQWDKKKGWIWIPGSAFAPAWAVWDFYYGYYSWRPWFLYDWLGYYGYGYGYWDYYGPSGTVLPPGESQAQPALRKITRDQLKKPQGQAQTVPIPESYKRMVASLAKAIDRGDQEVLKRISARPPEPMLVKPDDLGARDVLARRVSMNEVAEKIKQVQSAGETRGPGQGTVPAWNLAVFRFLKDRNETETVKASMTGPGTLKAQPMEREALKQQVPQPEVQGRPELRRNTEQRSLPEKPVASSLRFRDWNPDLKTAHQLGVRIVYDSSRNSVVSPELGLSSQEARGLGLRITPHGLVQLGPPPGYRPGSGASSYSGSSSPGSSSDSATTSSASASRGSSGDRSGGQKSSSSSHEKH</sequence>
<dbReference type="EMBL" id="QUAH01000002">
    <property type="protein sequence ID" value="RFT16582.1"/>
    <property type="molecule type" value="Genomic_DNA"/>
</dbReference>
<evidence type="ECO:0000313" key="4">
    <source>
        <dbReference type="Proteomes" id="UP000257323"/>
    </source>
</evidence>
<dbReference type="Pfam" id="PF04773">
    <property type="entry name" value="FecR"/>
    <property type="match status" value="1"/>
</dbReference>
<feature type="region of interest" description="Disordered" evidence="1">
    <location>
        <begin position="614"/>
        <end position="677"/>
    </location>
</feature>
<dbReference type="AlphaFoldDB" id="A0A3E2BPK9"/>
<proteinExistence type="predicted"/>
<gene>
    <name evidence="3" type="ORF">OP8BY_1195</name>
</gene>
<comment type="caution">
    <text evidence="3">The sequence shown here is derived from an EMBL/GenBank/DDBJ whole genome shotgun (WGS) entry which is preliminary data.</text>
</comment>
<organism evidence="3 4">
    <name type="scientific">Candidatus Saccharicenans subterraneus</name>
    <dbReference type="NCBI Taxonomy" id="2508984"/>
    <lineage>
        <taxon>Bacteria</taxon>
        <taxon>Candidatus Aminicenantota</taxon>
        <taxon>Candidatus Aminicenantia</taxon>
        <taxon>Candidatus Aminicenantales</taxon>
        <taxon>Candidatus Saccharicenantaceae</taxon>
        <taxon>Candidatus Saccharicenans</taxon>
    </lineage>
</organism>
<reference evidence="3 4" key="1">
    <citation type="submission" date="2018-08" db="EMBL/GenBank/DDBJ databases">
        <title>Genome analysis of the thermophilic bacterium of the candidate phylum Aminicenantes from deep subsurface aquifer revealed its physiology and ecological role.</title>
        <authorList>
            <person name="Kadnikov V.V."/>
            <person name="Mardanov A.V."/>
            <person name="Beletsky A.V."/>
            <person name="Karnachuk O.V."/>
            <person name="Ravin N.V."/>
        </authorList>
    </citation>
    <scope>NUCLEOTIDE SEQUENCE [LARGE SCALE GENOMIC DNA]</scope>
    <source>
        <strain evidence="3">BY38</strain>
    </source>
</reference>
<feature type="region of interest" description="Disordered" evidence="1">
    <location>
        <begin position="530"/>
        <end position="561"/>
    </location>
</feature>
<dbReference type="InterPro" id="IPR046535">
    <property type="entry name" value="DUF6600"/>
</dbReference>
<dbReference type="Proteomes" id="UP000257323">
    <property type="component" value="Unassembled WGS sequence"/>
</dbReference>
<evidence type="ECO:0000256" key="1">
    <source>
        <dbReference type="SAM" id="MobiDB-lite"/>
    </source>
</evidence>
<dbReference type="InterPro" id="IPR006860">
    <property type="entry name" value="FecR"/>
</dbReference>
<accession>A0A3E2BPK9</accession>
<feature type="compositionally biased region" description="Low complexity" evidence="1">
    <location>
        <begin position="627"/>
        <end position="677"/>
    </location>
</feature>
<evidence type="ECO:0000259" key="2">
    <source>
        <dbReference type="Pfam" id="PF04773"/>
    </source>
</evidence>